<dbReference type="SFLD" id="SFLDG01065">
    <property type="entry name" value="anaerobic_coproporphyrinogen-I"/>
    <property type="match status" value="1"/>
</dbReference>
<dbReference type="AlphaFoldDB" id="A0A419SIX7"/>
<dbReference type="OrthoDB" id="9808022at2"/>
<dbReference type="PANTHER" id="PTHR13932:SF5">
    <property type="entry name" value="RADICAL S-ADENOSYL METHIONINE DOMAIN-CONTAINING PROTEIN 1, MITOCHONDRIAL"/>
    <property type="match status" value="1"/>
</dbReference>
<dbReference type="GO" id="GO:0046872">
    <property type="term" value="F:metal ion binding"/>
    <property type="evidence" value="ECO:0007669"/>
    <property type="project" value="UniProtKB-UniRule"/>
</dbReference>
<evidence type="ECO:0000259" key="10">
    <source>
        <dbReference type="PROSITE" id="PS51918"/>
    </source>
</evidence>
<dbReference type="InterPro" id="IPR013785">
    <property type="entry name" value="Aldolase_TIM"/>
</dbReference>
<dbReference type="Gene3D" id="3.20.20.70">
    <property type="entry name" value="Aldolase class I"/>
    <property type="match status" value="1"/>
</dbReference>
<keyword evidence="8 9" id="KW-0143">Chaperone</keyword>
<dbReference type="InterPro" id="IPR010723">
    <property type="entry name" value="HemN_C"/>
</dbReference>
<keyword evidence="7 9" id="KW-0411">Iron-sulfur</keyword>
<dbReference type="GO" id="GO:0005737">
    <property type="term" value="C:cytoplasm"/>
    <property type="evidence" value="ECO:0007669"/>
    <property type="project" value="UniProtKB-SubCell"/>
</dbReference>
<gene>
    <name evidence="11" type="ORF">BEP19_06075</name>
</gene>
<reference evidence="11 12" key="1">
    <citation type="submission" date="2016-08" db="EMBL/GenBank/DDBJ databases">
        <title>Novel Firmicute Genomes.</title>
        <authorList>
            <person name="Poppleton D.I."/>
            <person name="Gribaldo S."/>
        </authorList>
    </citation>
    <scope>NUCLEOTIDE SEQUENCE [LARGE SCALE GENOMIC DNA]</scope>
    <source>
        <strain evidence="11 12">RAOx-1</strain>
    </source>
</reference>
<evidence type="ECO:0000256" key="8">
    <source>
        <dbReference type="ARBA" id="ARBA00023186"/>
    </source>
</evidence>
<evidence type="ECO:0000256" key="9">
    <source>
        <dbReference type="RuleBase" id="RU364116"/>
    </source>
</evidence>
<keyword evidence="12" id="KW-1185">Reference proteome</keyword>
<dbReference type="PANTHER" id="PTHR13932">
    <property type="entry name" value="COPROPORPHYRINIGEN III OXIDASE"/>
    <property type="match status" value="1"/>
</dbReference>
<keyword evidence="9" id="KW-0004">4Fe-4S</keyword>
<comment type="function">
    <text evidence="9">Probably acts as a heme chaperone, transferring heme to an unknown acceptor. Binds one molecule of heme per monomer, possibly covalently. Binds 1 [4Fe-4S] cluster. The cluster is coordinated with 3 cysteines and an exchangeable S-adenosyl-L-methionine.</text>
</comment>
<dbReference type="Pfam" id="PF04055">
    <property type="entry name" value="Radical_SAM"/>
    <property type="match status" value="1"/>
</dbReference>
<dbReference type="GO" id="GO:0006779">
    <property type="term" value="P:porphyrin-containing compound biosynthetic process"/>
    <property type="evidence" value="ECO:0007669"/>
    <property type="project" value="InterPro"/>
</dbReference>
<dbReference type="SFLD" id="SFLDS00029">
    <property type="entry name" value="Radical_SAM"/>
    <property type="match status" value="1"/>
</dbReference>
<dbReference type="NCBIfam" id="TIGR00539">
    <property type="entry name" value="hemN_rel"/>
    <property type="match status" value="1"/>
</dbReference>
<dbReference type="InterPro" id="IPR004559">
    <property type="entry name" value="HemW-like"/>
</dbReference>
<comment type="caution">
    <text evidence="11">The sequence shown here is derived from an EMBL/GenBank/DDBJ whole genome shotgun (WGS) entry which is preliminary data.</text>
</comment>
<protein>
    <recommendedName>
        <fullName evidence="2 9">Heme chaperone HemW</fullName>
    </recommendedName>
</protein>
<dbReference type="EMBL" id="MCHY01000008">
    <property type="protein sequence ID" value="RKD23984.1"/>
    <property type="molecule type" value="Genomic_DNA"/>
</dbReference>
<evidence type="ECO:0000313" key="12">
    <source>
        <dbReference type="Proteomes" id="UP000284219"/>
    </source>
</evidence>
<evidence type="ECO:0000256" key="3">
    <source>
        <dbReference type="ARBA" id="ARBA00022617"/>
    </source>
</evidence>
<dbReference type="InterPro" id="IPR034505">
    <property type="entry name" value="Coproporphyrinogen-III_oxidase"/>
</dbReference>
<dbReference type="GO" id="GO:0004109">
    <property type="term" value="F:coproporphyrinogen oxidase activity"/>
    <property type="evidence" value="ECO:0007669"/>
    <property type="project" value="InterPro"/>
</dbReference>
<dbReference type="PROSITE" id="PS51918">
    <property type="entry name" value="RADICAL_SAM"/>
    <property type="match status" value="1"/>
</dbReference>
<dbReference type="SFLD" id="SFLDG01082">
    <property type="entry name" value="B12-binding_domain_containing"/>
    <property type="match status" value="1"/>
</dbReference>
<evidence type="ECO:0000256" key="7">
    <source>
        <dbReference type="ARBA" id="ARBA00023014"/>
    </source>
</evidence>
<dbReference type="SFLD" id="SFLDF00562">
    <property type="entry name" value="HemN-like__clustered_with_heat"/>
    <property type="match status" value="1"/>
</dbReference>
<evidence type="ECO:0000256" key="2">
    <source>
        <dbReference type="ARBA" id="ARBA00017228"/>
    </source>
</evidence>
<organism evidence="11 12">
    <name type="scientific">Ammoniphilus oxalaticus</name>
    <dbReference type="NCBI Taxonomy" id="66863"/>
    <lineage>
        <taxon>Bacteria</taxon>
        <taxon>Bacillati</taxon>
        <taxon>Bacillota</taxon>
        <taxon>Bacilli</taxon>
        <taxon>Bacillales</taxon>
        <taxon>Paenibacillaceae</taxon>
        <taxon>Aneurinibacillus group</taxon>
        <taxon>Ammoniphilus</taxon>
    </lineage>
</organism>
<comment type="subcellular location">
    <subcellularLocation>
        <location evidence="9">Cytoplasm</location>
    </subcellularLocation>
</comment>
<dbReference type="SMART" id="SM00729">
    <property type="entry name" value="Elp3"/>
    <property type="match status" value="1"/>
</dbReference>
<dbReference type="Pfam" id="PF06969">
    <property type="entry name" value="HemN_C"/>
    <property type="match status" value="1"/>
</dbReference>
<evidence type="ECO:0000256" key="6">
    <source>
        <dbReference type="ARBA" id="ARBA00023004"/>
    </source>
</evidence>
<evidence type="ECO:0000256" key="4">
    <source>
        <dbReference type="ARBA" id="ARBA00022691"/>
    </source>
</evidence>
<accession>A0A419SIX7</accession>
<keyword evidence="5 9" id="KW-0479">Metal-binding</keyword>
<evidence type="ECO:0000256" key="5">
    <source>
        <dbReference type="ARBA" id="ARBA00022723"/>
    </source>
</evidence>
<dbReference type="SUPFAM" id="SSF102114">
    <property type="entry name" value="Radical SAM enzymes"/>
    <property type="match status" value="1"/>
</dbReference>
<keyword evidence="6 9" id="KW-0408">Iron</keyword>
<evidence type="ECO:0000256" key="1">
    <source>
        <dbReference type="ARBA" id="ARBA00006100"/>
    </source>
</evidence>
<keyword evidence="9" id="KW-0963">Cytoplasm</keyword>
<keyword evidence="4 9" id="KW-0949">S-adenosyl-L-methionine</keyword>
<keyword evidence="3 9" id="KW-0349">Heme</keyword>
<dbReference type="InterPro" id="IPR006638">
    <property type="entry name" value="Elp3/MiaA/NifB-like_rSAM"/>
</dbReference>
<dbReference type="CDD" id="cd01335">
    <property type="entry name" value="Radical_SAM"/>
    <property type="match status" value="1"/>
</dbReference>
<feature type="domain" description="Radical SAM core" evidence="10">
    <location>
        <begin position="1"/>
        <end position="235"/>
    </location>
</feature>
<proteinExistence type="inferred from homology"/>
<dbReference type="RefSeq" id="WP_120189219.1">
    <property type="nucleotide sequence ID" value="NZ_MCHY01000008.1"/>
</dbReference>
<dbReference type="SFLD" id="SFLDF00288">
    <property type="entry name" value="HemN-like__clustered_with_nucl"/>
    <property type="match status" value="1"/>
</dbReference>
<name>A0A419SIX7_9BACL</name>
<evidence type="ECO:0000313" key="11">
    <source>
        <dbReference type="EMBL" id="RKD23984.1"/>
    </source>
</evidence>
<dbReference type="GO" id="GO:0051539">
    <property type="term" value="F:4 iron, 4 sulfur cluster binding"/>
    <property type="evidence" value="ECO:0007669"/>
    <property type="project" value="UniProtKB-UniRule"/>
</dbReference>
<dbReference type="InterPro" id="IPR058240">
    <property type="entry name" value="rSAM_sf"/>
</dbReference>
<comment type="similarity">
    <text evidence="1">Belongs to the anaerobic coproporphyrinogen-III oxidase family. HemW subfamily.</text>
</comment>
<sequence length="379" mass="43748">MPRSVYIHIPFCTNKCFYCDFNSYVTKDSELIWNYLYALEEEMKQTVRRVPAQQVETIFVGGGTPTFLDHEQMRYFLQSVQRVFPDQAPSMEFSMEANPGTTDYEKLVIMRQGGINRLSYGAQSFNDALLKEIGRMHDSGQVLQSIAAAKRAGFDNISIDLIFGLPKQTLTTFHETLDIAFSLDLQHFSAYSLQVEENTLFHVLYEKNQLALPPEDDEVEMYEVVRHRMAEEGYTQYEISNFSKEGFQSRHNKTYWRNCEYYGIGAGAHGYVHGERHENAGPVDHYIQLVKEKGLPRIEQHFVAPSEAMEDFMIMGLRLLEGVSKNVFYERYGIELATQFGPVLEELKNKGLLEEQGDRIRLTKRGIPFGNEVFARFLE</sequence>
<dbReference type="Proteomes" id="UP000284219">
    <property type="component" value="Unassembled WGS sequence"/>
</dbReference>
<dbReference type="InterPro" id="IPR007197">
    <property type="entry name" value="rSAM"/>
</dbReference>